<protein>
    <submittedName>
        <fullName evidence="1">Uncharacterized protein</fullName>
    </submittedName>
</protein>
<dbReference type="AlphaFoldDB" id="A0A6C0J0C2"/>
<accession>A0A6C0J0C2</accession>
<reference evidence="1" key="1">
    <citation type="journal article" date="2020" name="Nature">
        <title>Giant virus diversity and host interactions through global metagenomics.</title>
        <authorList>
            <person name="Schulz F."/>
            <person name="Roux S."/>
            <person name="Paez-Espino D."/>
            <person name="Jungbluth S."/>
            <person name="Walsh D.A."/>
            <person name="Denef V.J."/>
            <person name="McMahon K.D."/>
            <person name="Konstantinidis K.T."/>
            <person name="Eloe-Fadrosh E.A."/>
            <person name="Kyrpides N.C."/>
            <person name="Woyke T."/>
        </authorList>
    </citation>
    <scope>NUCLEOTIDE SEQUENCE</scope>
    <source>
        <strain evidence="1">GVMAG-M-3300025695-21</strain>
    </source>
</reference>
<name>A0A6C0J0C2_9ZZZZ</name>
<sequence length="310" mass="37854">MLVTINTIPNDIIMDMIVLNLELSDISKLILSSKYYYNNKDTIYNTIIANDKFLKNYLNNINLITTINKSSFTFKIFFKMYDNIKNLTYIDRSIPFIDIKKNILLTSDIIDNTFKLYKLLMTFVLYKEKYQFRNFITTHMIKYFRNIYKYRHPGKKDISNKIFFNFITHSDELKWHLLNINIYYLYENGNLIELAKRSYDLKNNLDYFDDGIIDNNYENSIYTLSFLIKMFEYLKNIEIRIYYMYKIFKYTKFILLLNKNFDFRNKNFTRVIKNKIEDFKYKIENDLKSKIPYIIKQKMFIEINELNNLC</sequence>
<proteinExistence type="predicted"/>
<organism evidence="1">
    <name type="scientific">viral metagenome</name>
    <dbReference type="NCBI Taxonomy" id="1070528"/>
    <lineage>
        <taxon>unclassified sequences</taxon>
        <taxon>metagenomes</taxon>
        <taxon>organismal metagenomes</taxon>
    </lineage>
</organism>
<evidence type="ECO:0000313" key="1">
    <source>
        <dbReference type="EMBL" id="QHT99078.1"/>
    </source>
</evidence>
<dbReference type="EMBL" id="MN740301">
    <property type="protein sequence ID" value="QHT99078.1"/>
    <property type="molecule type" value="Genomic_DNA"/>
</dbReference>